<dbReference type="InterPro" id="IPR002181">
    <property type="entry name" value="Fibrinogen_a/b/g_C_dom"/>
</dbReference>
<keyword evidence="9" id="KW-1185">Reference proteome</keyword>
<evidence type="ECO:0000313" key="8">
    <source>
        <dbReference type="EMBL" id="CAL1292463.1"/>
    </source>
</evidence>
<evidence type="ECO:0000256" key="2">
    <source>
        <dbReference type="ARBA" id="ARBA00022525"/>
    </source>
</evidence>
<dbReference type="PROSITE" id="PS00514">
    <property type="entry name" value="FIBRINOGEN_C_1"/>
    <property type="match status" value="1"/>
</dbReference>
<dbReference type="GO" id="GO:0030246">
    <property type="term" value="F:carbohydrate binding"/>
    <property type="evidence" value="ECO:0007669"/>
    <property type="project" value="UniProtKB-ARBA"/>
</dbReference>
<dbReference type="InterPro" id="IPR037579">
    <property type="entry name" value="FIB_ANG-like"/>
</dbReference>
<organism evidence="8 9">
    <name type="scientific">Larinioides sclopetarius</name>
    <dbReference type="NCBI Taxonomy" id="280406"/>
    <lineage>
        <taxon>Eukaryota</taxon>
        <taxon>Metazoa</taxon>
        <taxon>Ecdysozoa</taxon>
        <taxon>Arthropoda</taxon>
        <taxon>Chelicerata</taxon>
        <taxon>Arachnida</taxon>
        <taxon>Araneae</taxon>
        <taxon>Araneomorphae</taxon>
        <taxon>Entelegynae</taxon>
        <taxon>Araneoidea</taxon>
        <taxon>Araneidae</taxon>
        <taxon>Larinioides</taxon>
    </lineage>
</organism>
<evidence type="ECO:0000256" key="4">
    <source>
        <dbReference type="ARBA" id="ARBA00023157"/>
    </source>
</evidence>
<protein>
    <recommendedName>
        <fullName evidence="7">Fibrinogen C-terminal domain-containing protein</fullName>
    </recommendedName>
</protein>
<keyword evidence="3" id="KW-0106">Calcium</keyword>
<evidence type="ECO:0000313" key="9">
    <source>
        <dbReference type="Proteomes" id="UP001497382"/>
    </source>
</evidence>
<accession>A0AAV2B8A1</accession>
<evidence type="ECO:0000256" key="5">
    <source>
        <dbReference type="ARBA" id="ARBA00023180"/>
    </source>
</evidence>
<dbReference type="PANTHER" id="PTHR47221:SF5">
    <property type="entry name" value="FIBRINOGEN C-TERMINAL DOMAIN-CONTAINING PROTEIN"/>
    <property type="match status" value="1"/>
</dbReference>
<dbReference type="Gene3D" id="3.90.215.10">
    <property type="entry name" value="Gamma Fibrinogen, chain A, domain 1"/>
    <property type="match status" value="1"/>
</dbReference>
<dbReference type="InterPro" id="IPR020837">
    <property type="entry name" value="Fibrinogen_CS"/>
</dbReference>
<proteinExistence type="predicted"/>
<evidence type="ECO:0000259" key="7">
    <source>
        <dbReference type="PROSITE" id="PS51406"/>
    </source>
</evidence>
<name>A0AAV2B8A1_9ARAC</name>
<dbReference type="PANTHER" id="PTHR47221">
    <property type="entry name" value="FIBRINOGEN ALPHA CHAIN"/>
    <property type="match status" value="1"/>
</dbReference>
<keyword evidence="2" id="KW-0964">Secreted</keyword>
<dbReference type="Pfam" id="PF00147">
    <property type="entry name" value="Fibrinogen_C"/>
    <property type="match status" value="1"/>
</dbReference>
<feature type="domain" description="Fibrinogen C-terminal" evidence="7">
    <location>
        <begin position="117"/>
        <end position="360"/>
    </location>
</feature>
<dbReference type="SUPFAM" id="SSF56496">
    <property type="entry name" value="Fibrinogen C-terminal domain-like"/>
    <property type="match status" value="1"/>
</dbReference>
<dbReference type="InterPro" id="IPR036056">
    <property type="entry name" value="Fibrinogen-like_C"/>
</dbReference>
<dbReference type="GO" id="GO:0098609">
    <property type="term" value="P:cell-cell adhesion"/>
    <property type="evidence" value="ECO:0007669"/>
    <property type="project" value="UniProtKB-ARBA"/>
</dbReference>
<dbReference type="GO" id="GO:0030674">
    <property type="term" value="F:protein-macromolecule adaptor activity"/>
    <property type="evidence" value="ECO:0007669"/>
    <property type="project" value="TreeGrafter"/>
</dbReference>
<evidence type="ECO:0000256" key="1">
    <source>
        <dbReference type="ARBA" id="ARBA00004613"/>
    </source>
</evidence>
<dbReference type="NCBIfam" id="NF040941">
    <property type="entry name" value="GGGWT_bact"/>
    <property type="match status" value="1"/>
</dbReference>
<keyword evidence="5" id="KW-0325">Glycoprotein</keyword>
<reference evidence="8 9" key="1">
    <citation type="submission" date="2024-04" db="EMBL/GenBank/DDBJ databases">
        <authorList>
            <person name="Rising A."/>
            <person name="Reimegard J."/>
            <person name="Sonavane S."/>
            <person name="Akerstrom W."/>
            <person name="Nylinder S."/>
            <person name="Hedman E."/>
            <person name="Kallberg Y."/>
        </authorList>
    </citation>
    <scope>NUCLEOTIDE SEQUENCE [LARGE SCALE GENOMIC DNA]</scope>
</reference>
<gene>
    <name evidence="8" type="ORF">LARSCL_LOCUS17671</name>
</gene>
<dbReference type="FunFam" id="3.90.215.10:FF:000001">
    <property type="entry name" value="Tenascin isoform 1"/>
    <property type="match status" value="1"/>
</dbReference>
<dbReference type="GO" id="GO:0005577">
    <property type="term" value="C:fibrinogen complex"/>
    <property type="evidence" value="ECO:0007669"/>
    <property type="project" value="TreeGrafter"/>
</dbReference>
<dbReference type="GO" id="GO:0005201">
    <property type="term" value="F:extracellular matrix structural constituent"/>
    <property type="evidence" value="ECO:0007669"/>
    <property type="project" value="TreeGrafter"/>
</dbReference>
<comment type="caution">
    <text evidence="8">The sequence shown here is derived from an EMBL/GenBank/DDBJ whole genome shotgun (WGS) entry which is preliminary data.</text>
</comment>
<dbReference type="EMBL" id="CAXIEN010000307">
    <property type="protein sequence ID" value="CAL1292463.1"/>
    <property type="molecule type" value="Genomic_DNA"/>
</dbReference>
<dbReference type="SMART" id="SM00186">
    <property type="entry name" value="FBG"/>
    <property type="match status" value="1"/>
</dbReference>
<comment type="subcellular location">
    <subcellularLocation>
        <location evidence="1">Secreted</location>
    </subcellularLocation>
</comment>
<dbReference type="GO" id="GO:0034116">
    <property type="term" value="P:positive regulation of heterotypic cell-cell adhesion"/>
    <property type="evidence" value="ECO:0007669"/>
    <property type="project" value="TreeGrafter"/>
</dbReference>
<dbReference type="PROSITE" id="PS51406">
    <property type="entry name" value="FIBRINOGEN_C_2"/>
    <property type="match status" value="1"/>
</dbReference>
<sequence length="364" mass="42699">LSFTEEFVKFCTAINEEEIDLNLSKIRKTRCLNIHFVINDFIKKYKKNMLLYELFRMTYYLLGERMIYLYLSLLLFSAAFSETLNGAPKCDESDRSSTYLDSALDMLTKAKLHSHPCSEAPRPMDCAEVLSNGYNKSGVYTIWPRNRVTEDRQLEVYCDMETDGGGWTVLQRRGNFSRPNDYFYQNWESYKRGFGDIQKDFWLGNDNIFALTNQRTYSIRFDLVSVQGEERYALYDKFWIDGEDYKYTLHIKDYSGNAGDSMSAPRSEPIYNPLFLRIEGIASHDKQMFSTKDDDNDNSNQSCADMYKGGWWYNSCHAANLNGLYLRGRHESYANGVNWKSWKGYHESLDSTEMKIRPKNFRKF</sequence>
<dbReference type="InterPro" id="IPR014716">
    <property type="entry name" value="Fibrinogen_a/b/g_C_1"/>
</dbReference>
<keyword evidence="4" id="KW-1015">Disulfide bond</keyword>
<dbReference type="Proteomes" id="UP001497382">
    <property type="component" value="Unassembled WGS sequence"/>
</dbReference>
<evidence type="ECO:0000256" key="6">
    <source>
        <dbReference type="ARBA" id="ARBA00053344"/>
    </source>
</evidence>
<evidence type="ECO:0000256" key="3">
    <source>
        <dbReference type="ARBA" id="ARBA00022837"/>
    </source>
</evidence>
<dbReference type="CDD" id="cd00087">
    <property type="entry name" value="FReD"/>
    <property type="match status" value="1"/>
</dbReference>
<dbReference type="AlphaFoldDB" id="A0AAV2B8A1"/>
<feature type="non-terminal residue" evidence="8">
    <location>
        <position position="1"/>
    </location>
</feature>
<comment type="function">
    <text evidence="6">Lectin involved in innate immunity. Agglutinates all types of human erythrocytes, Gram-positive and Gram-negative bacteria. Has a stronger agglutinating activity towards Gram-negative bacteria than towards Gram-positive bacteria. Specifically recognizes acetyl group-containing substances on agglutinated cells. The hemagglutinating activity was inhibited by EDTA, acetyl group-containing mono- and disaccharides, N-acetyl derivatives of amino acids, other acetyl group-containing substances, propionamide and benzamide. Enhances the antimicrobial activity of big defensin against Gram-positive bacteria but not against Gram-negative bacteria.</text>
</comment>